<reference evidence="1" key="1">
    <citation type="submission" date="2019-11" db="EMBL/GenBank/DDBJ databases">
        <title>Nori genome reveals adaptations in red seaweeds to the harsh intertidal environment.</title>
        <authorList>
            <person name="Wang D."/>
            <person name="Mao Y."/>
        </authorList>
    </citation>
    <scope>NUCLEOTIDE SEQUENCE</scope>
    <source>
        <tissue evidence="1">Gametophyte</tissue>
    </source>
</reference>
<comment type="caution">
    <text evidence="1">The sequence shown here is derived from an EMBL/GenBank/DDBJ whole genome shotgun (WGS) entry which is preliminary data.</text>
</comment>
<name>A0ACC3CHA3_PYRYE</name>
<evidence type="ECO:0000313" key="1">
    <source>
        <dbReference type="EMBL" id="KAK1869151.1"/>
    </source>
</evidence>
<dbReference type="Proteomes" id="UP000798662">
    <property type="component" value="Chromosome 3"/>
</dbReference>
<organism evidence="1 2">
    <name type="scientific">Pyropia yezoensis</name>
    <name type="common">Susabi-nori</name>
    <name type="synonym">Porphyra yezoensis</name>
    <dbReference type="NCBI Taxonomy" id="2788"/>
    <lineage>
        <taxon>Eukaryota</taxon>
        <taxon>Rhodophyta</taxon>
        <taxon>Bangiophyceae</taxon>
        <taxon>Bangiales</taxon>
        <taxon>Bangiaceae</taxon>
        <taxon>Pyropia</taxon>
    </lineage>
</organism>
<gene>
    <name evidence="1" type="ORF">I4F81_011633</name>
</gene>
<dbReference type="EMBL" id="CM020620">
    <property type="protein sequence ID" value="KAK1869151.1"/>
    <property type="molecule type" value="Genomic_DNA"/>
</dbReference>
<protein>
    <submittedName>
        <fullName evidence="1">Uncharacterized protein</fullName>
    </submittedName>
</protein>
<sequence>MFRRNPKVAPPGVAPPTGFRSAPPAPAAGAPFGATLHDATVRMEKQESKTSANLQRVTNELEAAKAELRRCTASGAPPSSQALYKKRVLHKMRERNMLQAQLGHAANRAFNMQQVSAAKEGMESARDTVAIMQAGQAELKTLQASVDIDKAQDVMDDMADTLADVEDVNEALSYDIGSAVVDETELEAEMDGLEAELAGGTASYVPAAPPMAVPSYAGGAASTPGVPSYASSYAASSASESPYAAPQR</sequence>
<proteinExistence type="predicted"/>
<evidence type="ECO:0000313" key="2">
    <source>
        <dbReference type="Proteomes" id="UP000798662"/>
    </source>
</evidence>
<keyword evidence="2" id="KW-1185">Reference proteome</keyword>
<accession>A0ACC3CHA3</accession>